<evidence type="ECO:0000313" key="1">
    <source>
        <dbReference type="EMBL" id="CAG7732198.1"/>
    </source>
</evidence>
<proteinExistence type="predicted"/>
<evidence type="ECO:0000313" key="2">
    <source>
        <dbReference type="Proteomes" id="UP000708208"/>
    </source>
</evidence>
<dbReference type="Proteomes" id="UP000708208">
    <property type="component" value="Unassembled WGS sequence"/>
</dbReference>
<feature type="non-terminal residue" evidence="1">
    <location>
        <position position="1"/>
    </location>
</feature>
<comment type="caution">
    <text evidence="1">The sequence shown here is derived from an EMBL/GenBank/DDBJ whole genome shotgun (WGS) entry which is preliminary data.</text>
</comment>
<dbReference type="EMBL" id="CAJVCH010226626">
    <property type="protein sequence ID" value="CAG7732198.1"/>
    <property type="molecule type" value="Genomic_DNA"/>
</dbReference>
<name>A0A8J2NZ67_9HEXA</name>
<gene>
    <name evidence="1" type="ORF">AFUS01_LOCUS20729</name>
</gene>
<sequence>MRMYALTVKNRTRKRWKIQQQPNRAQIVDNDVCPDSINFDFF</sequence>
<keyword evidence="2" id="KW-1185">Reference proteome</keyword>
<dbReference type="AlphaFoldDB" id="A0A8J2NZ67"/>
<reference evidence="1" key="1">
    <citation type="submission" date="2021-06" db="EMBL/GenBank/DDBJ databases">
        <authorList>
            <person name="Hodson N. C."/>
            <person name="Mongue J. A."/>
            <person name="Jaron S. K."/>
        </authorList>
    </citation>
    <scope>NUCLEOTIDE SEQUENCE</scope>
</reference>
<accession>A0A8J2NZ67</accession>
<organism evidence="1 2">
    <name type="scientific">Allacma fusca</name>
    <dbReference type="NCBI Taxonomy" id="39272"/>
    <lineage>
        <taxon>Eukaryota</taxon>
        <taxon>Metazoa</taxon>
        <taxon>Ecdysozoa</taxon>
        <taxon>Arthropoda</taxon>
        <taxon>Hexapoda</taxon>
        <taxon>Collembola</taxon>
        <taxon>Symphypleona</taxon>
        <taxon>Sminthuridae</taxon>
        <taxon>Allacma</taxon>
    </lineage>
</organism>
<protein>
    <submittedName>
        <fullName evidence="1">Uncharacterized protein</fullName>
    </submittedName>
</protein>